<dbReference type="InterPro" id="IPR002059">
    <property type="entry name" value="CSP_DNA-bd"/>
</dbReference>
<dbReference type="SUPFAM" id="SSF50249">
    <property type="entry name" value="Nucleic acid-binding proteins"/>
    <property type="match status" value="1"/>
</dbReference>
<accession>A0A818MJH0</accession>
<feature type="compositionally biased region" description="Polar residues" evidence="1">
    <location>
        <begin position="279"/>
        <end position="295"/>
    </location>
</feature>
<gene>
    <name evidence="3" type="ORF">OXD698_LOCUS5871</name>
</gene>
<dbReference type="Proteomes" id="UP000663844">
    <property type="component" value="Unassembled WGS sequence"/>
</dbReference>
<feature type="compositionally biased region" description="Polar residues" evidence="1">
    <location>
        <begin position="128"/>
        <end position="142"/>
    </location>
</feature>
<dbReference type="AlphaFoldDB" id="A0A818MJH0"/>
<feature type="domain" description="CSD" evidence="2">
    <location>
        <begin position="43"/>
        <end position="112"/>
    </location>
</feature>
<protein>
    <recommendedName>
        <fullName evidence="2">CSD domain-containing protein</fullName>
    </recommendedName>
</protein>
<evidence type="ECO:0000313" key="3">
    <source>
        <dbReference type="EMBL" id="CAF3590214.1"/>
    </source>
</evidence>
<comment type="caution">
    <text evidence="3">The sequence shown here is derived from an EMBL/GenBank/DDBJ whole genome shotgun (WGS) entry which is preliminary data.</text>
</comment>
<dbReference type="InterPro" id="IPR011129">
    <property type="entry name" value="CSD"/>
</dbReference>
<feature type="region of interest" description="Disordered" evidence="1">
    <location>
        <begin position="253"/>
        <end position="295"/>
    </location>
</feature>
<dbReference type="PANTHER" id="PTHR11544">
    <property type="entry name" value="COLD SHOCK DOMAIN CONTAINING PROTEINS"/>
    <property type="match status" value="1"/>
</dbReference>
<sequence length="295" mass="33469">MIDNHLLQVRQVQSRPVNFQETASTTSQICATASSVLNQSETKVIGTVKWFNINNGYGVINRDDTNEEVFVHKNAIIKKNPQQYSASLAVGEKVEFDIVQGKNRYEAANVTGPNGICVHGLVRIANQQHKNTRGGSTRSCRTASRRFRIDHPPESTYSFKDSEDDPETNLRDSTGNPINESQDNSSGTQRRHQRYQRGNYRGGRGAYHGERGNYRGRRGQYGYRGNIDRYNRDDRQPIEQAFENISSTIFVYPSTNQQEDHDQQSEPLEEECDQPDYANLQSVPGETQTLSHSHN</sequence>
<feature type="region of interest" description="Disordered" evidence="1">
    <location>
        <begin position="128"/>
        <end position="230"/>
    </location>
</feature>
<evidence type="ECO:0000259" key="2">
    <source>
        <dbReference type="PROSITE" id="PS51857"/>
    </source>
</evidence>
<dbReference type="GO" id="GO:0003676">
    <property type="term" value="F:nucleic acid binding"/>
    <property type="evidence" value="ECO:0007669"/>
    <property type="project" value="InterPro"/>
</dbReference>
<dbReference type="PROSITE" id="PS51857">
    <property type="entry name" value="CSD_2"/>
    <property type="match status" value="1"/>
</dbReference>
<evidence type="ECO:0000256" key="1">
    <source>
        <dbReference type="SAM" id="MobiDB-lite"/>
    </source>
</evidence>
<name>A0A818MJH0_9BILA</name>
<dbReference type="CDD" id="cd04458">
    <property type="entry name" value="CSP_CDS"/>
    <property type="match status" value="1"/>
</dbReference>
<reference evidence="3" key="1">
    <citation type="submission" date="2021-02" db="EMBL/GenBank/DDBJ databases">
        <authorList>
            <person name="Nowell W R."/>
        </authorList>
    </citation>
    <scope>NUCLEOTIDE SEQUENCE</scope>
</reference>
<feature type="compositionally biased region" description="Polar residues" evidence="1">
    <location>
        <begin position="171"/>
        <end position="188"/>
    </location>
</feature>
<dbReference type="Gene3D" id="2.40.50.140">
    <property type="entry name" value="Nucleic acid-binding proteins"/>
    <property type="match status" value="1"/>
</dbReference>
<evidence type="ECO:0000313" key="4">
    <source>
        <dbReference type="Proteomes" id="UP000663844"/>
    </source>
</evidence>
<organism evidence="3 4">
    <name type="scientific">Adineta steineri</name>
    <dbReference type="NCBI Taxonomy" id="433720"/>
    <lineage>
        <taxon>Eukaryota</taxon>
        <taxon>Metazoa</taxon>
        <taxon>Spiralia</taxon>
        <taxon>Gnathifera</taxon>
        <taxon>Rotifera</taxon>
        <taxon>Eurotatoria</taxon>
        <taxon>Bdelloidea</taxon>
        <taxon>Adinetida</taxon>
        <taxon>Adinetidae</taxon>
        <taxon>Adineta</taxon>
    </lineage>
</organism>
<dbReference type="Pfam" id="PF00313">
    <property type="entry name" value="CSD"/>
    <property type="match status" value="1"/>
</dbReference>
<proteinExistence type="predicted"/>
<dbReference type="InterPro" id="IPR012340">
    <property type="entry name" value="NA-bd_OB-fold"/>
</dbReference>
<dbReference type="InterPro" id="IPR050181">
    <property type="entry name" value="Cold_shock_domain"/>
</dbReference>
<dbReference type="PRINTS" id="PR00050">
    <property type="entry name" value="COLDSHOCK"/>
</dbReference>
<dbReference type="EMBL" id="CAJOAZ010000246">
    <property type="protein sequence ID" value="CAF3590214.1"/>
    <property type="molecule type" value="Genomic_DNA"/>
</dbReference>
<dbReference type="SMART" id="SM00357">
    <property type="entry name" value="CSP"/>
    <property type="match status" value="1"/>
</dbReference>